<reference evidence="3" key="1">
    <citation type="journal article" date="2012" name="Mol. Plant Microbe Interact.">
        <title>A highly conserved effector in Fusarium oxysporum is required for full virulence on Arabidopsis.</title>
        <authorList>
            <person name="Thatcher L.F."/>
            <person name="Gardiner D.M."/>
            <person name="Kazan K."/>
            <person name="Manners J."/>
        </authorList>
    </citation>
    <scope>NUCLEOTIDE SEQUENCE [LARGE SCALE GENOMIC DNA]</scope>
    <source>
        <strain evidence="3">Fo5176</strain>
    </source>
</reference>
<evidence type="ECO:0000313" key="2">
    <source>
        <dbReference type="EnsemblFungi" id="FOXG_07427P0"/>
    </source>
</evidence>
<protein>
    <recommendedName>
        <fullName evidence="1">GCN5-related N-acetyltransferase Rv2170-like domain-containing protein</fullName>
    </recommendedName>
</protein>
<dbReference type="AlphaFoldDB" id="A0A0D2XTX5"/>
<dbReference type="Pfam" id="PF08445">
    <property type="entry name" value="FR47"/>
    <property type="match status" value="1"/>
</dbReference>
<name>A0A0D2XTX5_FUSOF</name>
<dbReference type="GO" id="GO:0016747">
    <property type="term" value="F:acyltransferase activity, transferring groups other than amino-acyl groups"/>
    <property type="evidence" value="ECO:0007669"/>
    <property type="project" value="InterPro"/>
</dbReference>
<sequence length="201" mass="21941">MWLYSTFEDSHGTMTASPALSPYDDALCKQQIMADLNEAGHQGRIYPIRPLAHPDRILIGSLNNAVRDVALSGGLRFGSTPKYEYDKFTSASTSCHCLGTLNYHQACKLLLKLPSLFIKLEDGTPVAWAFLAVDGSLCSVHCEEPFRRRGLAKTVSAKLLHTKTSSFGNDNFAAADVAPDNTSSQEMCKSLNGSVHWAGSW</sequence>
<proteinExistence type="predicted"/>
<dbReference type="STRING" id="426428.A0A0D2XTX5"/>
<dbReference type="Proteomes" id="UP000002489">
    <property type="component" value="Unassembled WGS sequence"/>
</dbReference>
<accession>A0A0D2XTX5</accession>
<organism evidence="2 3">
    <name type="scientific">Fusarium oxysporum (strain Fo5176)</name>
    <name type="common">Fusarium vascular wilt</name>
    <dbReference type="NCBI Taxonomy" id="660025"/>
    <lineage>
        <taxon>Eukaryota</taxon>
        <taxon>Fungi</taxon>
        <taxon>Dikarya</taxon>
        <taxon>Ascomycota</taxon>
        <taxon>Pezizomycotina</taxon>
        <taxon>Sordariomycetes</taxon>
        <taxon>Hypocreomycetidae</taxon>
        <taxon>Hypocreales</taxon>
        <taxon>Nectriaceae</taxon>
        <taxon>Fusarium</taxon>
        <taxon>Fusarium oxysporum species complex</taxon>
    </lineage>
</organism>
<dbReference type="Gene3D" id="3.40.630.30">
    <property type="match status" value="1"/>
</dbReference>
<evidence type="ECO:0000313" key="3">
    <source>
        <dbReference type="Proteomes" id="UP000002489"/>
    </source>
</evidence>
<dbReference type="EnsemblFungi" id="FOXG_07427T0">
    <property type="protein sequence ID" value="FOXG_07427P0"/>
    <property type="gene ID" value="FOXG_07427"/>
</dbReference>
<reference evidence="2" key="2">
    <citation type="submission" date="2025-08" db="UniProtKB">
        <authorList>
            <consortium name="EnsemblFungi"/>
        </authorList>
    </citation>
    <scope>IDENTIFICATION</scope>
    <source>
        <strain evidence="2">4287 / CBS 123668 / FGSC 9935 / NRRL 34936</strain>
    </source>
</reference>
<feature type="domain" description="GCN5-related N-acetyltransferase Rv2170-like" evidence="1">
    <location>
        <begin position="123"/>
        <end position="201"/>
    </location>
</feature>
<dbReference type="InterPro" id="IPR013653">
    <property type="entry name" value="GCN5-like_dom"/>
</dbReference>
<evidence type="ECO:0000259" key="1">
    <source>
        <dbReference type="Pfam" id="PF08445"/>
    </source>
</evidence>